<proteinExistence type="predicted"/>
<evidence type="ECO:0000313" key="2">
    <source>
        <dbReference type="Proteomes" id="UP000507470"/>
    </source>
</evidence>
<dbReference type="AlphaFoldDB" id="A0A6J7ZYL6"/>
<keyword evidence="2" id="KW-1185">Reference proteome</keyword>
<organism evidence="1 2">
    <name type="scientific">Mytilus coruscus</name>
    <name type="common">Sea mussel</name>
    <dbReference type="NCBI Taxonomy" id="42192"/>
    <lineage>
        <taxon>Eukaryota</taxon>
        <taxon>Metazoa</taxon>
        <taxon>Spiralia</taxon>
        <taxon>Lophotrochozoa</taxon>
        <taxon>Mollusca</taxon>
        <taxon>Bivalvia</taxon>
        <taxon>Autobranchia</taxon>
        <taxon>Pteriomorphia</taxon>
        <taxon>Mytilida</taxon>
        <taxon>Mytiloidea</taxon>
        <taxon>Mytilidae</taxon>
        <taxon>Mytilinae</taxon>
        <taxon>Mytilus</taxon>
    </lineage>
</organism>
<dbReference type="EMBL" id="CACVKT020000270">
    <property type="protein sequence ID" value="CAC5357944.1"/>
    <property type="molecule type" value="Genomic_DNA"/>
</dbReference>
<dbReference type="Proteomes" id="UP000507470">
    <property type="component" value="Unassembled WGS sequence"/>
</dbReference>
<name>A0A6J7ZYL6_MYTCO</name>
<sequence length="164" mass="18480">MATRRSSKIQKIQGKYARKCGCLNHELFCPEDSKCSLLLGSSIRRRASYTALLSRGLITARIKHICTHCLKQSQEHFIQNQTLESSFNETIDITNNGNEELLEDTFNVTYESIDPSVDEVTPSSIETDNQNNDIGTHISFDGVQSFLESLGTWDALDKSTRQTM</sequence>
<accession>A0A6J7ZYL6</accession>
<protein>
    <submittedName>
        <fullName evidence="1">Uncharacterized protein</fullName>
    </submittedName>
</protein>
<reference evidence="1 2" key="1">
    <citation type="submission" date="2020-06" db="EMBL/GenBank/DDBJ databases">
        <authorList>
            <person name="Li R."/>
            <person name="Bekaert M."/>
        </authorList>
    </citation>
    <scope>NUCLEOTIDE SEQUENCE [LARGE SCALE GENOMIC DNA]</scope>
    <source>
        <strain evidence="2">wild</strain>
    </source>
</reference>
<gene>
    <name evidence="1" type="ORF">MCOR_1404</name>
</gene>
<evidence type="ECO:0000313" key="1">
    <source>
        <dbReference type="EMBL" id="CAC5357944.1"/>
    </source>
</evidence>